<dbReference type="Pfam" id="PF23282">
    <property type="entry name" value="WHD_ROQ1"/>
    <property type="match status" value="1"/>
</dbReference>
<evidence type="ECO:0000313" key="5">
    <source>
        <dbReference type="EMBL" id="EFH50810.1"/>
    </source>
</evidence>
<dbReference type="Gramene" id="Al_scaffold_0006_2997">
    <property type="protein sequence ID" value="Al_scaffold_0006_2997"/>
    <property type="gene ID" value="Al_scaffold_0006_2997"/>
</dbReference>
<keyword evidence="2" id="KW-0677">Repeat</keyword>
<proteinExistence type="predicted"/>
<feature type="domain" description="Disease resistance R13L4/SHOC-2-like LRR" evidence="4">
    <location>
        <begin position="167"/>
        <end position="285"/>
    </location>
</feature>
<evidence type="ECO:0000256" key="2">
    <source>
        <dbReference type="ARBA" id="ARBA00022737"/>
    </source>
</evidence>
<evidence type="ECO:0000259" key="3">
    <source>
        <dbReference type="Pfam" id="PF23282"/>
    </source>
</evidence>
<dbReference type="PANTHER" id="PTHR11017">
    <property type="entry name" value="LEUCINE-RICH REPEAT-CONTAINING PROTEIN"/>
    <property type="match status" value="1"/>
</dbReference>
<dbReference type="InterPro" id="IPR058192">
    <property type="entry name" value="WHD_ROQ1-like"/>
</dbReference>
<evidence type="ECO:0000313" key="6">
    <source>
        <dbReference type="Proteomes" id="UP000008694"/>
    </source>
</evidence>
<dbReference type="Proteomes" id="UP000008694">
    <property type="component" value="Unassembled WGS sequence"/>
</dbReference>
<dbReference type="SUPFAM" id="SSF46785">
    <property type="entry name" value="Winged helix' DNA-binding domain"/>
    <property type="match status" value="1"/>
</dbReference>
<gene>
    <name evidence="5" type="ORF">ARALYDRAFT_662932</name>
</gene>
<dbReference type="EMBL" id="GL348718">
    <property type="protein sequence ID" value="EFH50810.1"/>
    <property type="molecule type" value="Genomic_DNA"/>
</dbReference>
<dbReference type="InterPro" id="IPR032675">
    <property type="entry name" value="LRR_dom_sf"/>
</dbReference>
<keyword evidence="1" id="KW-0433">Leucine-rich repeat</keyword>
<feature type="domain" description="Disease resistance protein Roq1-like winged-helix" evidence="3">
    <location>
        <begin position="37"/>
        <end position="102"/>
    </location>
</feature>
<dbReference type="Pfam" id="PF07725">
    <property type="entry name" value="LRR_3"/>
    <property type="match status" value="1"/>
</dbReference>
<protein>
    <submittedName>
        <fullName evidence="5">Predicted protein</fullName>
    </submittedName>
</protein>
<dbReference type="HOGENOM" id="CLU_001561_0_1_1"/>
<evidence type="ECO:0000256" key="1">
    <source>
        <dbReference type="ARBA" id="ARBA00022614"/>
    </source>
</evidence>
<keyword evidence="6" id="KW-1185">Reference proteome</keyword>
<dbReference type="InterPro" id="IPR055414">
    <property type="entry name" value="LRR_R13L4/SHOC2-like"/>
</dbReference>
<dbReference type="InterPro" id="IPR036390">
    <property type="entry name" value="WH_DNA-bd_sf"/>
</dbReference>
<reference evidence="6" key="1">
    <citation type="journal article" date="2011" name="Nat. Genet.">
        <title>The Arabidopsis lyrata genome sequence and the basis of rapid genome size change.</title>
        <authorList>
            <person name="Hu T.T."/>
            <person name="Pattyn P."/>
            <person name="Bakker E.G."/>
            <person name="Cao J."/>
            <person name="Cheng J.-F."/>
            <person name="Clark R.M."/>
            <person name="Fahlgren N."/>
            <person name="Fawcett J.A."/>
            <person name="Grimwood J."/>
            <person name="Gundlach H."/>
            <person name="Haberer G."/>
            <person name="Hollister J.D."/>
            <person name="Ossowski S."/>
            <person name="Ottilar R.P."/>
            <person name="Salamov A.A."/>
            <person name="Schneeberger K."/>
            <person name="Spannagl M."/>
            <person name="Wang X."/>
            <person name="Yang L."/>
            <person name="Nasrallah M.E."/>
            <person name="Bergelson J."/>
            <person name="Carrington J.C."/>
            <person name="Gaut B.S."/>
            <person name="Schmutz J."/>
            <person name="Mayer K.F.X."/>
            <person name="Van de Peer Y."/>
            <person name="Grigoriev I.V."/>
            <person name="Nordborg M."/>
            <person name="Weigel D."/>
            <person name="Guo Y.-L."/>
        </authorList>
    </citation>
    <scope>NUCLEOTIDE SEQUENCE [LARGE SCALE GENOMIC DNA]</scope>
    <source>
        <strain evidence="6">cv. MN47</strain>
    </source>
</reference>
<dbReference type="STRING" id="81972.D7M8I4"/>
<accession>D7M8I4</accession>
<dbReference type="PANTHER" id="PTHR11017:SF569">
    <property type="entry name" value="DISEASE RESISTANCE PROTEIN"/>
    <property type="match status" value="1"/>
</dbReference>
<dbReference type="InterPro" id="IPR011713">
    <property type="entry name" value="Leu-rich_rpt_3"/>
</dbReference>
<sequence length="583" mass="66614">MSKNEWIDALPLLRNNFDGEIESILKFSYDALCDEYKDLFLHISCLFNLEYVERVEMRLAHKFSNIGQGLRVLADKSLISFSENGWILMHDLLVQLGTKIVSHKPGHQSIREPGKQWDFFPMTSLPSNFCTAYLVELSMRDSKLQKLWEGNRPLRNLKRMDLSESTNLKKLPDLSTASNLILLYLNECTSLVELPSSIGNAINLKSLYLTGCSGLVKLPSSIGNATNLQNLYCHNCSSLVELPFSIGNATNLRCLYLVNCSSMVELPSSIGNLHQLVELNLKGCSKLEVLPTKINLESLYILDLTDCLMFKSFPEISTNIKVLKLMGTAIKEVPLSIKLWSRLCDLEMSYNENLKELPHALGIITTLYIKNTEMREIPLWVKKSSCLRELKLIGCKKLVSLPQLSDSLLYLEVENCESLERLDCSFNNPKISLKFFNCIKLNKEARDLIIKTSTNYAVLPSREVPANFTYRANTRSFMTISFNQRALSTTSRFKACIFLVYRGDKEEEANVREITISYRIEEKHSLDVFVPYRHAKYYTASSTLTKHLFIFEFEADVTSNELFFHFKTGCEEVLIEDYGVLQL</sequence>
<dbReference type="GO" id="GO:0006952">
    <property type="term" value="P:defense response"/>
    <property type="evidence" value="ECO:0007669"/>
    <property type="project" value="InterPro"/>
</dbReference>
<dbReference type="SUPFAM" id="SSF52058">
    <property type="entry name" value="L domain-like"/>
    <property type="match status" value="1"/>
</dbReference>
<evidence type="ECO:0000259" key="4">
    <source>
        <dbReference type="Pfam" id="PF23598"/>
    </source>
</evidence>
<dbReference type="InterPro" id="IPR044974">
    <property type="entry name" value="Disease_R_plants"/>
</dbReference>
<name>D7M8I4_ARALL</name>
<dbReference type="FunFam" id="3.80.10.10:FF:000845">
    <property type="entry name" value="Disease resistance protein (TIR-NBS-LRR class)"/>
    <property type="match status" value="1"/>
</dbReference>
<organism evidence="6">
    <name type="scientific">Arabidopsis lyrata subsp. lyrata</name>
    <name type="common">Lyre-leaved rock-cress</name>
    <dbReference type="NCBI Taxonomy" id="81972"/>
    <lineage>
        <taxon>Eukaryota</taxon>
        <taxon>Viridiplantae</taxon>
        <taxon>Streptophyta</taxon>
        <taxon>Embryophyta</taxon>
        <taxon>Tracheophyta</taxon>
        <taxon>Spermatophyta</taxon>
        <taxon>Magnoliopsida</taxon>
        <taxon>eudicotyledons</taxon>
        <taxon>Gunneridae</taxon>
        <taxon>Pentapetalae</taxon>
        <taxon>rosids</taxon>
        <taxon>malvids</taxon>
        <taxon>Brassicales</taxon>
        <taxon>Brassicaceae</taxon>
        <taxon>Camelineae</taxon>
        <taxon>Arabidopsis</taxon>
    </lineage>
</organism>
<dbReference type="Pfam" id="PF23598">
    <property type="entry name" value="LRR_14"/>
    <property type="match status" value="1"/>
</dbReference>
<dbReference type="Gene3D" id="3.80.10.10">
    <property type="entry name" value="Ribonuclease Inhibitor"/>
    <property type="match status" value="2"/>
</dbReference>
<dbReference type="AlphaFoldDB" id="D7M8I4"/>